<dbReference type="InterPro" id="IPR013809">
    <property type="entry name" value="ENTH"/>
</dbReference>
<dbReference type="SUPFAM" id="SSF48464">
    <property type="entry name" value="ENTH/VHS domain"/>
    <property type="match status" value="1"/>
</dbReference>
<dbReference type="EMBL" id="JNBS01001683">
    <property type="protein sequence ID" value="OQS00871.1"/>
    <property type="molecule type" value="Genomic_DNA"/>
</dbReference>
<dbReference type="Gene3D" id="1.25.40.90">
    <property type="match status" value="1"/>
</dbReference>
<evidence type="ECO:0000259" key="1">
    <source>
        <dbReference type="PROSITE" id="PS50942"/>
    </source>
</evidence>
<dbReference type="Pfam" id="PF01417">
    <property type="entry name" value="ENTH"/>
    <property type="match status" value="1"/>
</dbReference>
<dbReference type="PROSITE" id="PS50942">
    <property type="entry name" value="ENTH"/>
    <property type="match status" value="1"/>
</dbReference>
<organism evidence="2 3">
    <name type="scientific">Thraustotheca clavata</name>
    <dbReference type="NCBI Taxonomy" id="74557"/>
    <lineage>
        <taxon>Eukaryota</taxon>
        <taxon>Sar</taxon>
        <taxon>Stramenopiles</taxon>
        <taxon>Oomycota</taxon>
        <taxon>Saprolegniomycetes</taxon>
        <taxon>Saprolegniales</taxon>
        <taxon>Achlyaceae</taxon>
        <taxon>Thraustotheca</taxon>
    </lineage>
</organism>
<dbReference type="OrthoDB" id="4033880at2759"/>
<comment type="caution">
    <text evidence="2">The sequence shown here is derived from an EMBL/GenBank/DDBJ whole genome shotgun (WGS) entry which is preliminary data.</text>
</comment>
<evidence type="ECO:0000313" key="3">
    <source>
        <dbReference type="Proteomes" id="UP000243217"/>
    </source>
</evidence>
<sequence length="266" mass="30565">MEKIIAALDEAIDHVKATIPRDNRAPVYRLLDEHLTNTSPGLSPTILNDFASRSLNSVDCKRILERIWWILHDCIDERHRMRKALQLLHYCLIHGSKRVVQESNERQCLLRNIGENYNREEFEQYKYSKDLDAGAGVRKIAMSIYDLLLHPQELERERTDAVLLKQQLFTRVYTPRADTSEEYRRPEVYSDIDLSSLGWGQLGGVGHIKYAAHVDVDDLDNNQAVGDISMTDSVEIQKSFSPKSNIIASPKAYDFVPQRKKQSAVI</sequence>
<dbReference type="InterPro" id="IPR008942">
    <property type="entry name" value="ENTH_VHS"/>
</dbReference>
<proteinExistence type="predicted"/>
<reference evidence="2 3" key="1">
    <citation type="journal article" date="2014" name="Genome Biol. Evol.">
        <title>The secreted proteins of Achlya hypogyna and Thraustotheca clavata identify the ancestral oomycete secretome and reveal gene acquisitions by horizontal gene transfer.</title>
        <authorList>
            <person name="Misner I."/>
            <person name="Blouin N."/>
            <person name="Leonard G."/>
            <person name="Richards T.A."/>
            <person name="Lane C.E."/>
        </authorList>
    </citation>
    <scope>NUCLEOTIDE SEQUENCE [LARGE SCALE GENOMIC DNA]</scope>
    <source>
        <strain evidence="2 3">ATCC 34112</strain>
    </source>
</reference>
<feature type="domain" description="ENTH" evidence="1">
    <location>
        <begin position="19"/>
        <end position="158"/>
    </location>
</feature>
<name>A0A1V9ZSE7_9STRA</name>
<evidence type="ECO:0000313" key="2">
    <source>
        <dbReference type="EMBL" id="OQS00871.1"/>
    </source>
</evidence>
<keyword evidence="3" id="KW-1185">Reference proteome</keyword>
<protein>
    <recommendedName>
        <fullName evidence="1">ENTH domain-containing protein</fullName>
    </recommendedName>
</protein>
<gene>
    <name evidence="2" type="ORF">THRCLA_05832</name>
</gene>
<dbReference type="Proteomes" id="UP000243217">
    <property type="component" value="Unassembled WGS sequence"/>
</dbReference>
<accession>A0A1V9ZSE7</accession>
<dbReference type="AlphaFoldDB" id="A0A1V9ZSE7"/>
<dbReference type="STRING" id="74557.A0A1V9ZSE7"/>